<dbReference type="EMBL" id="AP022822">
    <property type="protein sequence ID" value="BCA85452.1"/>
    <property type="molecule type" value="Genomic_DNA"/>
</dbReference>
<organism evidence="5 6">
    <name type="scientific">Enterococcus saigonensis</name>
    <dbReference type="NCBI Taxonomy" id="1805431"/>
    <lineage>
        <taxon>Bacteria</taxon>
        <taxon>Bacillati</taxon>
        <taxon>Bacillota</taxon>
        <taxon>Bacilli</taxon>
        <taxon>Lactobacillales</taxon>
        <taxon>Enterococcaceae</taxon>
        <taxon>Enterococcus</taxon>
    </lineage>
</organism>
<keyword evidence="6" id="KW-1185">Reference proteome</keyword>
<feature type="transmembrane region" description="Helical" evidence="3">
    <location>
        <begin position="37"/>
        <end position="59"/>
    </location>
</feature>
<feature type="transmembrane region" description="Helical" evidence="3">
    <location>
        <begin position="93"/>
        <end position="110"/>
    </location>
</feature>
<evidence type="ECO:0000256" key="2">
    <source>
        <dbReference type="ARBA" id="ARBA00007362"/>
    </source>
</evidence>
<dbReference type="RefSeq" id="WP_173102727.1">
    <property type="nucleotide sequence ID" value="NZ_AP022822.1"/>
</dbReference>
<evidence type="ECO:0000259" key="4">
    <source>
        <dbReference type="Pfam" id="PF00892"/>
    </source>
</evidence>
<evidence type="ECO:0000313" key="6">
    <source>
        <dbReference type="Proteomes" id="UP000502998"/>
    </source>
</evidence>
<proteinExistence type="inferred from homology"/>
<sequence>MMFVLYVVLSSMGIILFKLGSDQVSFEVTKHAIGLNLSFLSILGLICYVVSFLLWMIIISKNEVSYIVPVGLAATNVAILIASSLILGESISTIQIIGISVIILGVFLINV</sequence>
<reference evidence="5 6" key="1">
    <citation type="submission" date="2020-02" db="EMBL/GenBank/DDBJ databases">
        <title>Characterization of vanA genotype vancomycin-resistant Enterococcus saigonensis VE80.</title>
        <authorList>
            <person name="Harada T."/>
            <person name="Motooka D."/>
            <person name="Nakamura S."/>
            <person name="Yamamoto Y."/>
            <person name="Kawahara R."/>
            <person name="Kawatsu K."/>
        </authorList>
    </citation>
    <scope>NUCLEOTIDE SEQUENCE [LARGE SCALE GENOMIC DNA]</scope>
    <source>
        <strain evidence="5 6">VE80</strain>
    </source>
</reference>
<dbReference type="SUPFAM" id="SSF103481">
    <property type="entry name" value="Multidrug resistance efflux transporter EmrE"/>
    <property type="match status" value="1"/>
</dbReference>
<dbReference type="AlphaFoldDB" id="A0A679IHH8"/>
<gene>
    <name evidence="5" type="ORF">EsVE80_09750</name>
</gene>
<dbReference type="KEGG" id="esg:EsVE80_09750"/>
<protein>
    <recommendedName>
        <fullName evidence="4">EamA domain-containing protein</fullName>
    </recommendedName>
</protein>
<evidence type="ECO:0000313" key="5">
    <source>
        <dbReference type="EMBL" id="BCA85452.1"/>
    </source>
</evidence>
<evidence type="ECO:0000256" key="1">
    <source>
        <dbReference type="ARBA" id="ARBA00004127"/>
    </source>
</evidence>
<comment type="similarity">
    <text evidence="2">Belongs to the EamA transporter family.</text>
</comment>
<evidence type="ECO:0000256" key="3">
    <source>
        <dbReference type="SAM" id="Phobius"/>
    </source>
</evidence>
<dbReference type="InterPro" id="IPR037185">
    <property type="entry name" value="EmrE-like"/>
</dbReference>
<keyword evidence="3" id="KW-1133">Transmembrane helix</keyword>
<feature type="domain" description="EamA" evidence="4">
    <location>
        <begin position="11"/>
        <end position="110"/>
    </location>
</feature>
<dbReference type="InterPro" id="IPR000620">
    <property type="entry name" value="EamA_dom"/>
</dbReference>
<dbReference type="GO" id="GO:0016020">
    <property type="term" value="C:membrane"/>
    <property type="evidence" value="ECO:0007669"/>
    <property type="project" value="InterPro"/>
</dbReference>
<keyword evidence="3" id="KW-0812">Transmembrane</keyword>
<keyword evidence="3" id="KW-0472">Membrane</keyword>
<dbReference type="Proteomes" id="UP000502998">
    <property type="component" value="Chromosome"/>
</dbReference>
<dbReference type="Gene3D" id="1.10.3730.20">
    <property type="match status" value="1"/>
</dbReference>
<feature type="transmembrane region" description="Helical" evidence="3">
    <location>
        <begin position="66"/>
        <end position="87"/>
    </location>
</feature>
<comment type="subcellular location">
    <subcellularLocation>
        <location evidence="1">Endomembrane system</location>
        <topology evidence="1">Multi-pass membrane protein</topology>
    </subcellularLocation>
</comment>
<name>A0A679IHH8_9ENTE</name>
<accession>A0A679IHH8</accession>
<dbReference type="Pfam" id="PF00892">
    <property type="entry name" value="EamA"/>
    <property type="match status" value="1"/>
</dbReference>